<organism evidence="1 2">
    <name type="scientific">Ensete ventricosum</name>
    <name type="common">Abyssinian banana</name>
    <name type="synonym">Musa ensete</name>
    <dbReference type="NCBI Taxonomy" id="4639"/>
    <lineage>
        <taxon>Eukaryota</taxon>
        <taxon>Viridiplantae</taxon>
        <taxon>Streptophyta</taxon>
        <taxon>Embryophyta</taxon>
        <taxon>Tracheophyta</taxon>
        <taxon>Spermatophyta</taxon>
        <taxon>Magnoliopsida</taxon>
        <taxon>Liliopsida</taxon>
        <taxon>Zingiberales</taxon>
        <taxon>Musaceae</taxon>
        <taxon>Ensete</taxon>
    </lineage>
</organism>
<dbReference type="AlphaFoldDB" id="A0A426YF46"/>
<name>A0A426YF46_ENSVE</name>
<sequence>MTPVGRPFAGRNYRLQGWSLAGAPARATPMEVLSTGVAPVAKATMPTPWQASCRWARANHHLHRGGGSGVVRVREEV</sequence>
<evidence type="ECO:0000313" key="2">
    <source>
        <dbReference type="Proteomes" id="UP000287651"/>
    </source>
</evidence>
<reference evidence="1 2" key="1">
    <citation type="journal article" date="2014" name="Agronomy (Basel)">
        <title>A Draft Genome Sequence for Ensete ventricosum, the Drought-Tolerant Tree Against Hunger.</title>
        <authorList>
            <person name="Harrison J."/>
            <person name="Moore K.A."/>
            <person name="Paszkiewicz K."/>
            <person name="Jones T."/>
            <person name="Grant M."/>
            <person name="Ambacheew D."/>
            <person name="Muzemil S."/>
            <person name="Studholme D.J."/>
        </authorList>
    </citation>
    <scope>NUCLEOTIDE SEQUENCE [LARGE SCALE GENOMIC DNA]</scope>
</reference>
<dbReference type="Proteomes" id="UP000287651">
    <property type="component" value="Unassembled WGS sequence"/>
</dbReference>
<gene>
    <name evidence="1" type="ORF">B296_00050488</name>
</gene>
<dbReference type="EMBL" id="AMZH03012847">
    <property type="protein sequence ID" value="RRT50297.1"/>
    <property type="molecule type" value="Genomic_DNA"/>
</dbReference>
<evidence type="ECO:0000313" key="1">
    <source>
        <dbReference type="EMBL" id="RRT50297.1"/>
    </source>
</evidence>
<protein>
    <submittedName>
        <fullName evidence="1">Uncharacterized protein</fullName>
    </submittedName>
</protein>
<accession>A0A426YF46</accession>
<comment type="caution">
    <text evidence="1">The sequence shown here is derived from an EMBL/GenBank/DDBJ whole genome shotgun (WGS) entry which is preliminary data.</text>
</comment>
<proteinExistence type="predicted"/>